<dbReference type="InterPro" id="IPR006896">
    <property type="entry name" value="Sec23/24_trunk_dom"/>
</dbReference>
<dbReference type="GO" id="GO:0006886">
    <property type="term" value="P:intracellular protein transport"/>
    <property type="evidence" value="ECO:0007669"/>
    <property type="project" value="InterPro"/>
</dbReference>
<dbReference type="InterPro" id="IPR036465">
    <property type="entry name" value="vWFA_dom_sf"/>
</dbReference>
<evidence type="ECO:0000256" key="2">
    <source>
        <dbReference type="ARBA" id="ARBA00022723"/>
    </source>
</evidence>
<dbReference type="InterPro" id="IPR006895">
    <property type="entry name" value="Znf_Sec23_Sec24"/>
</dbReference>
<protein>
    <recommendedName>
        <fullName evidence="9">Protein transport protein SEC23</fullName>
    </recommendedName>
</protein>
<dbReference type="Gene3D" id="3.40.20.10">
    <property type="entry name" value="Severin"/>
    <property type="match status" value="1"/>
</dbReference>
<keyword evidence="2 9" id="KW-0479">Metal-binding</keyword>
<evidence type="ECO:0000256" key="10">
    <source>
        <dbReference type="SAM" id="Phobius"/>
    </source>
</evidence>
<dbReference type="Proteomes" id="UP000017861">
    <property type="component" value="Unassembled WGS sequence"/>
</dbReference>
<sequence>MLFICIMCIITVSINLLFFKLFFFPVCVSVFLSVVWGEGYLSVIQFIFFIMDLNVVSMQQQQQQQGVEHLPRWSWNLYPANRIDAARMVVPLGCVYAPIGSSCKEVYYEPLRCVCGGILNPYCVIDFRSRTWGCPFCETKNNFPQQYVHISDQNLPLELAGWNDTVEYVSIVKRDPPVFVLVLDTCIDTESELEGLKEFALDALSKLPAEVRICLITYGTTVQIHELSGVTDYPRSLVLRGSQEVTVETLKKVMPEPKLFVNVLSNVKSVVTVILEELQQDVWPVPKSHRPLRCTGAALSAAASILEIVSPNTGSCIIGFISGICTEGPGIVVETTRERFIRGHADIRDSTAAASFWESSCTFYDSLMHRIVKQGHSLSCFTASLDQTGIAEMKLCIQASGGVVLNDESWRKEPFRQSLHRFFERRDDGTLKMGLNVTMDVITSTTWKVMGVIGQCVGTGKKSSSVAEYEVGMGGTCQWTACMMDCTTNFAIYFDTTAAHPSEAAKRSVRYAQFITKYEIGNEVRTRVCTVTHQAQCTTSMPELSASFDQETAAVLLAREALHKADTTPLFDVLRWLDRTVVRLVSRFGDYVKDHPSTLKLPPQFVFFPAFMYHLRRSAYLQVFNCSPDETATLRLMLLKSSVQDSIIQIQPTLYSYRMDAPPQPVLLDSAAIQPDNILLLDTFFEVLVHLGSTIAAWRRAGYAELEEYAYFKEFLQVPVADAEILVAGRYPTPRFIYVCQDDPDARILYNRINPSRSYGGENDQKYGTNEGELVYTDDASLGVFMEHLKKLAVSQ</sequence>
<keyword evidence="10" id="KW-1133">Transmembrane helix</keyword>
<dbReference type="InterPro" id="IPR012990">
    <property type="entry name" value="Beta-sandwich_Sec23_24"/>
</dbReference>
<dbReference type="AlphaFoldDB" id="V5ASV7"/>
<dbReference type="Gene3D" id="2.30.30.380">
    <property type="entry name" value="Zn-finger domain of Sec23/24"/>
    <property type="match status" value="1"/>
</dbReference>
<dbReference type="PANTHER" id="PTHR11141:SF33">
    <property type="entry name" value="PROTEIN TRANSPORT PROTEIN SEC23"/>
    <property type="match status" value="1"/>
</dbReference>
<keyword evidence="10" id="KW-0812">Transmembrane</keyword>
<dbReference type="InterPro" id="IPR037364">
    <property type="entry name" value="Sec23"/>
</dbReference>
<dbReference type="InterPro" id="IPR006900">
    <property type="entry name" value="Sec23/24_helical_dom"/>
</dbReference>
<evidence type="ECO:0000256" key="6">
    <source>
        <dbReference type="ARBA" id="ARBA00022927"/>
    </source>
</evidence>
<dbReference type="SUPFAM" id="SSF81995">
    <property type="entry name" value="beta-sandwich domain of Sec23/24"/>
    <property type="match status" value="1"/>
</dbReference>
<evidence type="ECO:0000256" key="1">
    <source>
        <dbReference type="ARBA" id="ARBA00022448"/>
    </source>
</evidence>
<dbReference type="OrthoDB" id="10256289at2759"/>
<dbReference type="GO" id="GO:0005096">
    <property type="term" value="F:GTPase activator activity"/>
    <property type="evidence" value="ECO:0007669"/>
    <property type="project" value="TreeGrafter"/>
</dbReference>
<feature type="domain" description="Sec23/Sec24 trunk" evidence="12">
    <location>
        <begin position="175"/>
        <end position="422"/>
    </location>
</feature>
<feature type="domain" description="Sec23/Sec24 helical" evidence="13">
    <location>
        <begin position="549"/>
        <end position="647"/>
    </location>
</feature>
<comment type="subcellular location">
    <subcellularLocation>
        <location evidence="9">Cytoplasmic vesicle</location>
        <location evidence="9">COPII-coated vesicle membrane</location>
        <topology evidence="9">Peripheral membrane protein</topology>
        <orientation evidence="9">Cytoplasmic side</orientation>
    </subcellularLocation>
    <subcellularLocation>
        <location evidence="9">Endoplasmic reticulum membrane</location>
        <topology evidence="9">Peripheral membrane protein</topology>
        <orientation evidence="9">Cytoplasmic side</orientation>
    </subcellularLocation>
</comment>
<dbReference type="PANTHER" id="PTHR11141">
    <property type="entry name" value="PROTEIN TRANSPORT PROTEIN SEC23"/>
    <property type="match status" value="1"/>
</dbReference>
<keyword evidence="6 9" id="KW-0653">Protein transport</keyword>
<dbReference type="SUPFAM" id="SSF81811">
    <property type="entry name" value="Helical domain of Sec23/24"/>
    <property type="match status" value="1"/>
</dbReference>
<dbReference type="Pfam" id="PF04810">
    <property type="entry name" value="zf-Sec23_Sec24"/>
    <property type="match status" value="1"/>
</dbReference>
<feature type="domain" description="Zinc finger Sec23/Sec24-type" evidence="11">
    <location>
        <begin position="110"/>
        <end position="147"/>
    </location>
</feature>
<dbReference type="SUPFAM" id="SSF53300">
    <property type="entry name" value="vWA-like"/>
    <property type="match status" value="1"/>
</dbReference>
<dbReference type="GO" id="GO:0090110">
    <property type="term" value="P:COPII-coated vesicle cargo loading"/>
    <property type="evidence" value="ECO:0007669"/>
    <property type="project" value="TreeGrafter"/>
</dbReference>
<evidence type="ECO:0000259" key="14">
    <source>
        <dbReference type="Pfam" id="PF08033"/>
    </source>
</evidence>
<dbReference type="FunFam" id="3.40.50.410:FF:000043">
    <property type="entry name" value="Protein transport protein SEC23"/>
    <property type="match status" value="1"/>
</dbReference>
<organism evidence="15 16">
    <name type="scientific">Trypanosoma cruzi Dm28c</name>
    <dbReference type="NCBI Taxonomy" id="1416333"/>
    <lineage>
        <taxon>Eukaryota</taxon>
        <taxon>Discoba</taxon>
        <taxon>Euglenozoa</taxon>
        <taxon>Kinetoplastea</taxon>
        <taxon>Metakinetoplastina</taxon>
        <taxon>Trypanosomatida</taxon>
        <taxon>Trypanosomatidae</taxon>
        <taxon>Trypanosoma</taxon>
        <taxon>Schizotrypanum</taxon>
    </lineage>
</organism>
<dbReference type="SUPFAM" id="SSF82754">
    <property type="entry name" value="C-terminal, gelsolin-like domain of Sec23/24"/>
    <property type="match status" value="1"/>
</dbReference>
<reference evidence="15 16" key="1">
    <citation type="journal article" date="2014" name="Genome Announc.">
        <title>Trypanosoma cruzi Clone Dm28c Draft Genome Sequence.</title>
        <authorList>
            <person name="Grisard E.C."/>
            <person name="Teixeira S.M."/>
            <person name="de Almeida L.G."/>
            <person name="Stoco P.H."/>
            <person name="Gerber A.L."/>
            <person name="Talavera-Lopez C."/>
            <person name="Lima O.C."/>
            <person name="Andersson B."/>
            <person name="de Vasconcelos A.T."/>
        </authorList>
    </citation>
    <scope>NUCLEOTIDE SEQUENCE [LARGE SCALE GENOMIC DNA]</scope>
    <source>
        <strain evidence="15 16">Dm28c</strain>
    </source>
</reference>
<comment type="caution">
    <text evidence="15">The sequence shown here is derived from an EMBL/GenBank/DDBJ whole genome shotgun (WGS) entry which is preliminary data.</text>
</comment>
<dbReference type="GO" id="GO:0005789">
    <property type="term" value="C:endoplasmic reticulum membrane"/>
    <property type="evidence" value="ECO:0007669"/>
    <property type="project" value="UniProtKB-SubCell"/>
</dbReference>
<feature type="domain" description="Sec23/Sec24 beta-sandwich" evidence="14">
    <location>
        <begin position="434"/>
        <end position="534"/>
    </location>
</feature>
<dbReference type="InterPro" id="IPR036174">
    <property type="entry name" value="Znf_Sec23_Sec24_sf"/>
</dbReference>
<gene>
    <name evidence="15" type="ORF">TCDM_08172</name>
</gene>
<keyword evidence="4 9" id="KW-0862">Zinc</keyword>
<accession>V5ASV7</accession>
<keyword evidence="5 9" id="KW-0931">ER-Golgi transport</keyword>
<dbReference type="EMBL" id="AYLP01000108">
    <property type="protein sequence ID" value="ESS63895.1"/>
    <property type="molecule type" value="Genomic_DNA"/>
</dbReference>
<dbReference type="GO" id="GO:0008270">
    <property type="term" value="F:zinc ion binding"/>
    <property type="evidence" value="ECO:0007669"/>
    <property type="project" value="InterPro"/>
</dbReference>
<dbReference type="InterPro" id="IPR036180">
    <property type="entry name" value="Gelsolin-like_dom_sf"/>
</dbReference>
<evidence type="ECO:0000256" key="3">
    <source>
        <dbReference type="ARBA" id="ARBA00022824"/>
    </source>
</evidence>
<keyword evidence="1 9" id="KW-0813">Transport</keyword>
<evidence type="ECO:0000313" key="15">
    <source>
        <dbReference type="EMBL" id="ESS63895.1"/>
    </source>
</evidence>
<dbReference type="InterPro" id="IPR029006">
    <property type="entry name" value="ADF-H/Gelsolin-like_dom_sf"/>
</dbReference>
<dbReference type="GO" id="GO:0030127">
    <property type="term" value="C:COPII vesicle coat"/>
    <property type="evidence" value="ECO:0007669"/>
    <property type="project" value="InterPro"/>
</dbReference>
<dbReference type="FunFam" id="2.30.30.380:FF:000001">
    <property type="entry name" value="Protein transport protein SEC23"/>
    <property type="match status" value="1"/>
</dbReference>
<evidence type="ECO:0000259" key="12">
    <source>
        <dbReference type="Pfam" id="PF04811"/>
    </source>
</evidence>
<keyword evidence="9" id="KW-0963">Cytoplasm</keyword>
<evidence type="ECO:0000256" key="8">
    <source>
        <dbReference type="ARBA" id="ARBA00023329"/>
    </source>
</evidence>
<feature type="transmembrane region" description="Helical" evidence="10">
    <location>
        <begin position="12"/>
        <end position="33"/>
    </location>
</feature>
<dbReference type="SUPFAM" id="SSF82919">
    <property type="entry name" value="Zn-finger domain of Sec23/24"/>
    <property type="match status" value="1"/>
</dbReference>
<evidence type="ECO:0000313" key="16">
    <source>
        <dbReference type="Proteomes" id="UP000017861"/>
    </source>
</evidence>
<dbReference type="InterPro" id="IPR036175">
    <property type="entry name" value="Sec23/24_helical_dom_sf"/>
</dbReference>
<keyword evidence="7 9" id="KW-0472">Membrane</keyword>
<evidence type="ECO:0000259" key="11">
    <source>
        <dbReference type="Pfam" id="PF04810"/>
    </source>
</evidence>
<comment type="function">
    <text evidence="9">Component of the coat protein complex II (COPII) which promotes the formation of transport vesicles from the endoplasmic reticulum (ER). The coat has two main functions, the physical deformation of the endoplasmic reticulum membrane into vesicles and the selection of cargo molecules.</text>
</comment>
<evidence type="ECO:0000259" key="13">
    <source>
        <dbReference type="Pfam" id="PF04815"/>
    </source>
</evidence>
<dbReference type="Gene3D" id="1.20.120.730">
    <property type="entry name" value="Sec23/Sec24 helical domain"/>
    <property type="match status" value="1"/>
</dbReference>
<dbReference type="Pfam" id="PF04811">
    <property type="entry name" value="Sec23_trunk"/>
    <property type="match status" value="1"/>
</dbReference>
<evidence type="ECO:0000256" key="5">
    <source>
        <dbReference type="ARBA" id="ARBA00022892"/>
    </source>
</evidence>
<dbReference type="Pfam" id="PF08033">
    <property type="entry name" value="Sec23_BS"/>
    <property type="match status" value="1"/>
</dbReference>
<keyword evidence="8 9" id="KW-0968">Cytoplasmic vesicle</keyword>
<dbReference type="Gene3D" id="3.40.50.410">
    <property type="entry name" value="von Willebrand factor, type A domain"/>
    <property type="match status" value="1"/>
</dbReference>
<dbReference type="VEuPathDB" id="TriTrypDB:TCDM_08172"/>
<proteinExistence type="inferred from homology"/>
<dbReference type="Pfam" id="PF04815">
    <property type="entry name" value="Sec23_helical"/>
    <property type="match status" value="1"/>
</dbReference>
<keyword evidence="3 9" id="KW-0256">Endoplasmic reticulum</keyword>
<dbReference type="Gene3D" id="2.60.40.1670">
    <property type="entry name" value="beta-sandwich domain of Sec23/24"/>
    <property type="match status" value="1"/>
</dbReference>
<dbReference type="GO" id="GO:0070971">
    <property type="term" value="C:endoplasmic reticulum exit site"/>
    <property type="evidence" value="ECO:0007669"/>
    <property type="project" value="TreeGrafter"/>
</dbReference>
<name>V5ASV7_TRYCR</name>
<comment type="similarity">
    <text evidence="9">Belongs to the SEC23/SEC24 family. SEC23 subfamily.</text>
</comment>
<evidence type="ECO:0000256" key="9">
    <source>
        <dbReference type="RuleBase" id="RU365030"/>
    </source>
</evidence>
<evidence type="ECO:0000256" key="7">
    <source>
        <dbReference type="ARBA" id="ARBA00023136"/>
    </source>
</evidence>
<evidence type="ECO:0000256" key="4">
    <source>
        <dbReference type="ARBA" id="ARBA00022833"/>
    </source>
</evidence>